<evidence type="ECO:0000313" key="5">
    <source>
        <dbReference type="Proteomes" id="UP001281761"/>
    </source>
</evidence>
<dbReference type="InterPro" id="IPR011009">
    <property type="entry name" value="Kinase-like_dom_sf"/>
</dbReference>
<dbReference type="Proteomes" id="UP001281761">
    <property type="component" value="Unassembled WGS sequence"/>
</dbReference>
<evidence type="ECO:0000256" key="1">
    <source>
        <dbReference type="SAM" id="Coils"/>
    </source>
</evidence>
<dbReference type="InterPro" id="IPR000719">
    <property type="entry name" value="Prot_kinase_dom"/>
</dbReference>
<reference evidence="4 5" key="1">
    <citation type="journal article" date="2022" name="bioRxiv">
        <title>Genomics of Preaxostyla Flagellates Illuminates Evolutionary Transitions and the Path Towards Mitochondrial Loss.</title>
        <authorList>
            <person name="Novak L.V.F."/>
            <person name="Treitli S.C."/>
            <person name="Pyrih J."/>
            <person name="Halakuc P."/>
            <person name="Pipaliya S.V."/>
            <person name="Vacek V."/>
            <person name="Brzon O."/>
            <person name="Soukal P."/>
            <person name="Eme L."/>
            <person name="Dacks J.B."/>
            <person name="Karnkowska A."/>
            <person name="Elias M."/>
            <person name="Hampl V."/>
        </authorList>
    </citation>
    <scope>NUCLEOTIDE SEQUENCE [LARGE SCALE GENOMIC DNA]</scope>
    <source>
        <strain evidence="4">NAU3</strain>
        <tissue evidence="4">Gut</tissue>
    </source>
</reference>
<comment type="caution">
    <text evidence="4">The sequence shown here is derived from an EMBL/GenBank/DDBJ whole genome shotgun (WGS) entry which is preliminary data.</text>
</comment>
<keyword evidence="1" id="KW-0175">Coiled coil</keyword>
<proteinExistence type="predicted"/>
<dbReference type="PROSITE" id="PS50011">
    <property type="entry name" value="PROTEIN_KINASE_DOM"/>
    <property type="match status" value="1"/>
</dbReference>
<feature type="domain" description="Protein kinase" evidence="3">
    <location>
        <begin position="1683"/>
        <end position="2012"/>
    </location>
</feature>
<keyword evidence="5" id="KW-1185">Reference proteome</keyword>
<gene>
    <name evidence="4" type="ORF">BLNAU_8646</name>
</gene>
<name>A0ABQ9XY74_9EUKA</name>
<accession>A0ABQ9XY74</accession>
<evidence type="ECO:0000256" key="2">
    <source>
        <dbReference type="SAM" id="Phobius"/>
    </source>
</evidence>
<organism evidence="4 5">
    <name type="scientific">Blattamonas nauphoetae</name>
    <dbReference type="NCBI Taxonomy" id="2049346"/>
    <lineage>
        <taxon>Eukaryota</taxon>
        <taxon>Metamonada</taxon>
        <taxon>Preaxostyla</taxon>
        <taxon>Oxymonadida</taxon>
        <taxon>Blattamonas</taxon>
    </lineage>
</organism>
<dbReference type="InterPro" id="IPR001245">
    <property type="entry name" value="Ser-Thr/Tyr_kinase_cat_dom"/>
</dbReference>
<keyword evidence="2" id="KW-0472">Membrane</keyword>
<protein>
    <recommendedName>
        <fullName evidence="3">Protein kinase domain-containing protein</fullName>
    </recommendedName>
</protein>
<sequence length="2039" mass="219881">MSFASIRNVSSGAAEESISSDCEISQSLIGCSVQNSTNHISGTSIRDVNLGGSLFCSNSSFVSCERTSQPNSEHILTNENCTSSPRFVYSATSSDTYTSATFTLCTFTSLKTTEGFNLFGGGAILISNISTDLTVTSCSFRECLTEQKDSDGGAICASNALANNQKVDISHSTFFRCTAINKLNLADPTVGGAVITNGIDSVKISSCVFDGCYGFSGGSLYLRYHPTCSLSDLLFSESVAVSGGAIDIRDSEGFSMTSVAFRGCQCNQDYYAKDVYISTAESDLDFSGNFQFCDSTSGEANVYHNKTGELDVVPQVTKAVRVDTVNVDTTQQEAIITVKTSTPVKGKMGICLLDNTGIPRSVFVDFGFTLSTTGIATATLGTDGLFQTGRTYTVSSLGIVGWRPLDSYVYQAVAERSEKVKVAITLSGFGLPAGSYSMVVEDSSSASSTINLQVSGTDPIIPAKHTTLTTTTPLSLPNSNGDLTYNTKYKVKSIQSIAESVATSVFVNEGITFTTPTAPGWIDSLSVTPSGDRKTATINLVGRELVNAGYKVTFENKDKASWTLDISGMTPTSCFFTVSTDDKESSASLVYGASYTIVSISTSSNSLVLPQNLVFQIPHPPRITAIDTTLSSSMTHFDVSVSGTHLPVSGVYTLTFSEHNTPIQITFGSEGGKAENVKAGLPQEYQFNTEYSFDSMVLKDGDSVVFGSGKTMKTPKGPTLSKVVATLDSSNLNRLVLTIESSDIPSGEYSLNLKENEQASAVPLVVSFSAPKRATVELEIYSSQRLKYGATYEISNLTSNSVHALIAALPFKIPDPPARIVSCTCELGRDKMTKALVTFSGSSFPPQTPFTLIVKQMNDQDQEVGDDIRLAGSFGGESGAELASHLMEIEVYAPTERTLSFGTNYKVTKLDISDVDSIVHDSVVFSVDPEPPRLLKVSTSHTNDSITLTFGGSALDSGVATIVLTSNASHNPTITLSVSSHSSSESKKFELFPRIDDDNQLKYNTKYTVDSMLCGGKEVIRHSTVEFSTNPAPERLLDLVNGSLSDRLQTTIPLDFTGHGLRPSAEYSVTLTSVHTNGTPSHTRSLTLTATTDTIFETFSAVLYPSKPDRLMYGTEYEVTAFERDSTVLMSSSTTFKTPSEPVRLEGADAVLSTTRVEAIVSLSGVKLTPGTWTIELIDASTSATSNHQIKLNSDLTFILPVTSSSSTGSLQYEHNYTIKTMSGNGPVVVNDDVFFIVPKPPRISTVKAVFANKINTTFHVELAGEGFPLNGIYNLTLTTGEIIPISFDSATSGLTTDSHLLGGGAEFEYGATYTIASVHLSTDQSDHVLFDSPTFATGPKPKTIALNVDSSSPDTTAKCGDDSPCSTIDAAWGIVDRLGISQWIANIITKTKQEKKVLIANGEIGVFARGGFMEPILTIPSTASSSGQSGMVEVQKGSFELRDVNVEIGSSSTSFVFLSALEGVIVMHDSLIMGITPPSNEASEEDTSICGWETGLIRLENSSTSVFGTGFTQLPQGVFRMNGGDLHIVTSSFDGNSPMKSSFSSTRRNIFCSGEGIINVGAISGGDGQLAGSSAWMWLSECSLTSTSININAPFFIPTLDTANSSIKLNKKNKTYALSLVGSTFIPCGLFAEIFEYDPNTKLETGKHFLRELNTSTTSLSETAISFSLTSSELQANLNETFEWRTRLMYGNNETTSWLRLKESLAAEKKAQLSKNMKWIIPIVAACSVLLLFLLIIIVLLRRRKQKKSQNESAKKELDQVDQMIDVEKIEERETVEAVGANQESTIQTDDVKKTEIQKSFDQDTQVGLGQEYVRGVDHGVPVVVNKKDTLYERLHGEKKREIDRTKLRREIVDSLKLILKRAPASQVLTNFSSHWVLFSPDDAVHLKLQKEETETADQPKSMGFQNNGNHEDIRWKAPEAQEERSTQNFDKEKALVFSLGLVLYEIETGSVPHPETDAINAARQLGTGVLPRMELVKDPSMKELIEKCLNVMPCDRPTLDDISKSLNGSVNVKDESGSLIKAGRGKGYLPLAPSNGI</sequence>
<dbReference type="SUPFAM" id="SSF56112">
    <property type="entry name" value="Protein kinase-like (PK-like)"/>
    <property type="match status" value="1"/>
</dbReference>
<evidence type="ECO:0000259" key="3">
    <source>
        <dbReference type="PROSITE" id="PS50011"/>
    </source>
</evidence>
<dbReference type="Gene3D" id="1.10.510.10">
    <property type="entry name" value="Transferase(Phosphotransferase) domain 1"/>
    <property type="match status" value="1"/>
</dbReference>
<feature type="coiled-coil region" evidence="1">
    <location>
        <begin position="1745"/>
        <end position="1772"/>
    </location>
</feature>
<evidence type="ECO:0000313" key="4">
    <source>
        <dbReference type="EMBL" id="KAK2956423.1"/>
    </source>
</evidence>
<keyword evidence="2" id="KW-1133">Transmembrane helix</keyword>
<dbReference type="Pfam" id="PF07714">
    <property type="entry name" value="PK_Tyr_Ser-Thr"/>
    <property type="match status" value="1"/>
</dbReference>
<keyword evidence="2" id="KW-0812">Transmembrane</keyword>
<dbReference type="EMBL" id="JARBJD010000056">
    <property type="protein sequence ID" value="KAK2956423.1"/>
    <property type="molecule type" value="Genomic_DNA"/>
</dbReference>
<feature type="transmembrane region" description="Helical" evidence="2">
    <location>
        <begin position="1720"/>
        <end position="1742"/>
    </location>
</feature>